<dbReference type="InterPro" id="IPR013785">
    <property type="entry name" value="Aldolase_TIM"/>
</dbReference>
<accession>A0ABT2WXI0</accession>
<protein>
    <submittedName>
        <fullName evidence="1">3-keto-5-aminohexanoate cleavage protein</fullName>
    </submittedName>
</protein>
<gene>
    <name evidence="1" type="ORF">OEZ60_00005</name>
</gene>
<proteinExistence type="predicted"/>
<dbReference type="InterPro" id="IPR008567">
    <property type="entry name" value="BKACE"/>
</dbReference>
<keyword evidence="2" id="KW-1185">Reference proteome</keyword>
<dbReference type="EMBL" id="JAOVQO010000001">
    <property type="protein sequence ID" value="MCU9846386.1"/>
    <property type="molecule type" value="Genomic_DNA"/>
</dbReference>
<dbReference type="Proteomes" id="UP001209535">
    <property type="component" value="Unassembled WGS sequence"/>
</dbReference>
<dbReference type="RefSeq" id="WP_263332696.1">
    <property type="nucleotide sequence ID" value="NZ_JAOVQO010000001.1"/>
</dbReference>
<sequence>LDKGVLATNAQLVERAATVVTNMGARVIGPEEVRAKLGLTKRAPRKR</sequence>
<organism evidence="1 2">
    <name type="scientific">Albidovulum salinarum</name>
    <dbReference type="NCBI Taxonomy" id="2984153"/>
    <lineage>
        <taxon>Bacteria</taxon>
        <taxon>Pseudomonadati</taxon>
        <taxon>Pseudomonadota</taxon>
        <taxon>Alphaproteobacteria</taxon>
        <taxon>Rhodobacterales</taxon>
        <taxon>Paracoccaceae</taxon>
        <taxon>Albidovulum</taxon>
    </lineage>
</organism>
<dbReference type="Gene3D" id="3.20.20.70">
    <property type="entry name" value="Aldolase class I"/>
    <property type="match status" value="1"/>
</dbReference>
<name>A0ABT2WXI0_9RHOB</name>
<comment type="caution">
    <text evidence="1">The sequence shown here is derived from an EMBL/GenBank/DDBJ whole genome shotgun (WGS) entry which is preliminary data.</text>
</comment>
<feature type="non-terminal residue" evidence="1">
    <location>
        <position position="1"/>
    </location>
</feature>
<evidence type="ECO:0000313" key="2">
    <source>
        <dbReference type="Proteomes" id="UP001209535"/>
    </source>
</evidence>
<dbReference type="Pfam" id="PF05853">
    <property type="entry name" value="BKACE"/>
    <property type="match status" value="1"/>
</dbReference>
<evidence type="ECO:0000313" key="1">
    <source>
        <dbReference type="EMBL" id="MCU9846386.1"/>
    </source>
</evidence>
<reference evidence="1 2" key="1">
    <citation type="submission" date="2022-10" db="EMBL/GenBank/DDBJ databases">
        <title>Defluviimonas sp. nov., isolated from ocean surface sediments.</title>
        <authorList>
            <person name="He W."/>
            <person name="Wang L."/>
            <person name="Zhang D.-F."/>
        </authorList>
    </citation>
    <scope>NUCLEOTIDE SEQUENCE [LARGE SCALE GENOMIC DNA]</scope>
    <source>
        <strain evidence="1 2">WL0024</strain>
    </source>
</reference>